<organism evidence="2 3">
    <name type="scientific">Microbacterium oryzae</name>
    <dbReference type="NCBI Taxonomy" id="743009"/>
    <lineage>
        <taxon>Bacteria</taxon>
        <taxon>Bacillati</taxon>
        <taxon>Actinomycetota</taxon>
        <taxon>Actinomycetes</taxon>
        <taxon>Micrococcales</taxon>
        <taxon>Microbacteriaceae</taxon>
        <taxon>Microbacterium</taxon>
    </lineage>
</organism>
<dbReference type="EMBL" id="CP032550">
    <property type="protein sequence ID" value="QGU27540.1"/>
    <property type="molecule type" value="Genomic_DNA"/>
</dbReference>
<reference evidence="2 3" key="1">
    <citation type="submission" date="2018-09" db="EMBL/GenBank/DDBJ databases">
        <title>Whole genome sequencing of Microbacterium oryzae strain MB-10T.</title>
        <authorList>
            <person name="Das S.K."/>
        </authorList>
    </citation>
    <scope>NUCLEOTIDE SEQUENCE [LARGE SCALE GENOMIC DNA]</scope>
    <source>
        <strain evidence="2 3">MB-10</strain>
    </source>
</reference>
<dbReference type="AlphaFoldDB" id="A0A6I6E548"/>
<evidence type="ECO:0000313" key="3">
    <source>
        <dbReference type="Proteomes" id="UP000422989"/>
    </source>
</evidence>
<dbReference type="RefSeq" id="WP_156242034.1">
    <property type="nucleotide sequence ID" value="NZ_BAAAZL010000004.1"/>
</dbReference>
<evidence type="ECO:0000313" key="2">
    <source>
        <dbReference type="EMBL" id="QGU27540.1"/>
    </source>
</evidence>
<dbReference type="InterPro" id="IPR011335">
    <property type="entry name" value="Restrct_endonuc-II-like"/>
</dbReference>
<dbReference type="OrthoDB" id="3173471at2"/>
<dbReference type="Proteomes" id="UP000422989">
    <property type="component" value="Chromosome"/>
</dbReference>
<dbReference type="KEGG" id="moj:D7D94_07580"/>
<dbReference type="SUPFAM" id="SSF52980">
    <property type="entry name" value="Restriction endonuclease-like"/>
    <property type="match status" value="1"/>
</dbReference>
<proteinExistence type="predicted"/>
<accession>A0A6I6E548</accession>
<name>A0A6I6E548_9MICO</name>
<sequence>MRTFYPLPTALGPAFSVPDAVAAGVSRRRLLAPDLLRPFRGARTVRDVVLVPDPVPVAGRDPSSAEQEQVDALRRVHAYAPVMPSHAFFVGPTAALLFGAPLPQGLHAQLHVGVIYPQTPPRRAGIRGSQIMPHLVTTADAKGFHVADAASTWASLAPFLDLSDLVAVGDHLVQQPRYPGSGDAKRAPHATLDELAAAAGAGRRIGIGKLQQALPLLSTRAASRPETHLRLLLREAGLPEPEVNEDIFDDDGTFVACGDLVYRERRVVVEYEGDGHREPAQFQRDIERFQRLTEIGWLAVRLTSAHVYVDPGEAVRRVRSALSRSQPR</sequence>
<protein>
    <submittedName>
        <fullName evidence="2">DUF559 domain-containing protein</fullName>
    </submittedName>
</protein>
<dbReference type="Pfam" id="PF04480">
    <property type="entry name" value="DUF559"/>
    <property type="match status" value="1"/>
</dbReference>
<evidence type="ECO:0000259" key="1">
    <source>
        <dbReference type="Pfam" id="PF04480"/>
    </source>
</evidence>
<keyword evidence="3" id="KW-1185">Reference proteome</keyword>
<dbReference type="InterPro" id="IPR007569">
    <property type="entry name" value="DUF559"/>
</dbReference>
<gene>
    <name evidence="2" type="ORF">D7D94_07580</name>
</gene>
<feature type="domain" description="DUF559" evidence="1">
    <location>
        <begin position="259"/>
        <end position="321"/>
    </location>
</feature>